<gene>
    <name evidence="7" type="primary">yjfF</name>
    <name evidence="7" type="ORF">LZ016_00785</name>
</gene>
<dbReference type="PANTHER" id="PTHR32196">
    <property type="entry name" value="ABC TRANSPORTER PERMEASE PROTEIN YPHD-RELATED-RELATED"/>
    <property type="match status" value="1"/>
</dbReference>
<comment type="subcellular location">
    <subcellularLocation>
        <location evidence="1">Cell membrane</location>
        <topology evidence="1">Multi-pass membrane protein</topology>
    </subcellularLocation>
</comment>
<dbReference type="InterPro" id="IPR001851">
    <property type="entry name" value="ABC_transp_permease"/>
</dbReference>
<dbReference type="Pfam" id="PF02653">
    <property type="entry name" value="BPD_transp_2"/>
    <property type="match status" value="1"/>
</dbReference>
<dbReference type="PANTHER" id="PTHR32196:SF63">
    <property type="entry name" value="INNER MEMBRANE ABC TRANSPORTER PERMEASE PROTEIN YJFF"/>
    <property type="match status" value="1"/>
</dbReference>
<comment type="caution">
    <text evidence="7">The sequence shown here is derived from an EMBL/GenBank/DDBJ whole genome shotgun (WGS) entry which is preliminary data.</text>
</comment>
<dbReference type="Proteomes" id="UP001203058">
    <property type="component" value="Unassembled WGS sequence"/>
</dbReference>
<evidence type="ECO:0000256" key="1">
    <source>
        <dbReference type="ARBA" id="ARBA00004651"/>
    </source>
</evidence>
<feature type="transmembrane region" description="Helical" evidence="6">
    <location>
        <begin position="213"/>
        <end position="242"/>
    </location>
</feature>
<feature type="transmembrane region" description="Helical" evidence="6">
    <location>
        <begin position="100"/>
        <end position="121"/>
    </location>
</feature>
<keyword evidence="5 6" id="KW-0472">Membrane</keyword>
<feature type="transmembrane region" description="Helical" evidence="6">
    <location>
        <begin position="248"/>
        <end position="270"/>
    </location>
</feature>
<proteinExistence type="predicted"/>
<evidence type="ECO:0000256" key="4">
    <source>
        <dbReference type="ARBA" id="ARBA00022989"/>
    </source>
</evidence>
<dbReference type="CDD" id="cd06579">
    <property type="entry name" value="TM_PBP1_transp_AraH_like"/>
    <property type="match status" value="1"/>
</dbReference>
<feature type="transmembrane region" description="Helical" evidence="6">
    <location>
        <begin position="20"/>
        <end position="43"/>
    </location>
</feature>
<keyword evidence="3 6" id="KW-0812">Transmembrane</keyword>
<evidence type="ECO:0000256" key="6">
    <source>
        <dbReference type="SAM" id="Phobius"/>
    </source>
</evidence>
<evidence type="ECO:0000313" key="7">
    <source>
        <dbReference type="EMBL" id="MCH8614642.1"/>
    </source>
</evidence>
<dbReference type="NCBIfam" id="NF008630">
    <property type="entry name" value="PRK11618.1"/>
    <property type="match status" value="1"/>
</dbReference>
<evidence type="ECO:0000313" key="8">
    <source>
        <dbReference type="Proteomes" id="UP001203058"/>
    </source>
</evidence>
<evidence type="ECO:0000256" key="2">
    <source>
        <dbReference type="ARBA" id="ARBA00022475"/>
    </source>
</evidence>
<sequence>MAAAPDASENRVMTGQNRTLLVTVAVLVALFAFCASQFPFVLSTRVIGNLLTDNAFLGMLAIGMTVVIISGGIDLSVGSVLAFSAVLLSVLITKRGVDPTVAFVIALGIGTAFGALQGAAVHVLRAPAFIVTLAGMFLARGACFLLTEDSIPISSATYQRLTDAGLPLGGGAHLTLSALILIASIAFTAVLLRRTRFGANVYALGGDRRAAELMGVPAGATTACIYAYSGFMAAAGGILYSLYTQSGYPLAGVGLELDAIAATIIGGTLLAGGYGSVWGTALGVAILGLIQLYITLQGTLSSWVAKIATGALLLFFIGAQKLFSQSSFGTGLFARLGVRVGRRRTFSTEPSQ</sequence>
<feature type="transmembrane region" description="Helical" evidence="6">
    <location>
        <begin position="167"/>
        <end position="192"/>
    </location>
</feature>
<dbReference type="EMBL" id="JAKZHW010000001">
    <property type="protein sequence ID" value="MCH8614642.1"/>
    <property type="molecule type" value="Genomic_DNA"/>
</dbReference>
<organism evidence="7 8">
    <name type="scientific">Sphingomonas telluris</name>
    <dbReference type="NCBI Taxonomy" id="2907998"/>
    <lineage>
        <taxon>Bacteria</taxon>
        <taxon>Pseudomonadati</taxon>
        <taxon>Pseudomonadota</taxon>
        <taxon>Alphaproteobacteria</taxon>
        <taxon>Sphingomonadales</taxon>
        <taxon>Sphingomonadaceae</taxon>
        <taxon>Sphingomonas</taxon>
    </lineage>
</organism>
<evidence type="ECO:0000256" key="3">
    <source>
        <dbReference type="ARBA" id="ARBA00022692"/>
    </source>
</evidence>
<accession>A0ABS9VJT9</accession>
<name>A0ABS9VJT9_9SPHN</name>
<feature type="transmembrane region" description="Helical" evidence="6">
    <location>
        <begin position="55"/>
        <end position="88"/>
    </location>
</feature>
<evidence type="ECO:0000256" key="5">
    <source>
        <dbReference type="ARBA" id="ARBA00023136"/>
    </source>
</evidence>
<keyword evidence="8" id="KW-1185">Reference proteome</keyword>
<protein>
    <submittedName>
        <fullName evidence="7">Sugar ABC transporter permease YjfF</fullName>
    </submittedName>
</protein>
<dbReference type="RefSeq" id="WP_241445094.1">
    <property type="nucleotide sequence ID" value="NZ_JAKZHW010000001.1"/>
</dbReference>
<feature type="transmembrane region" description="Helical" evidence="6">
    <location>
        <begin position="277"/>
        <end position="294"/>
    </location>
</feature>
<reference evidence="7 8" key="1">
    <citation type="submission" date="2022-03" db="EMBL/GenBank/DDBJ databases">
        <authorList>
            <person name="Jo J.-H."/>
            <person name="Im W.-T."/>
        </authorList>
    </citation>
    <scope>NUCLEOTIDE SEQUENCE [LARGE SCALE GENOMIC DNA]</scope>
    <source>
        <strain evidence="7 8">SM33</strain>
    </source>
</reference>
<keyword evidence="4 6" id="KW-1133">Transmembrane helix</keyword>
<keyword evidence="2" id="KW-1003">Cell membrane</keyword>